<dbReference type="InterPro" id="IPR017945">
    <property type="entry name" value="DHBP_synth_RibB-like_a/b_dom"/>
</dbReference>
<dbReference type="UniPathway" id="UPA00275">
    <property type="reaction ID" value="UER00399"/>
</dbReference>
<keyword evidence="7 12" id="KW-0460">Magnesium</keyword>
<gene>
    <name evidence="13" type="ORF">BCR44DRAFT_120445</name>
</gene>
<dbReference type="NCBIfam" id="TIGR00506">
    <property type="entry name" value="ribB"/>
    <property type="match status" value="1"/>
</dbReference>
<dbReference type="HAMAP" id="MF_00180">
    <property type="entry name" value="RibB"/>
    <property type="match status" value="1"/>
</dbReference>
<dbReference type="Gene3D" id="3.90.870.10">
    <property type="entry name" value="DHBP synthase"/>
    <property type="match status" value="1"/>
</dbReference>
<accession>A0A1Y2HTY4</accession>
<dbReference type="EC" id="4.1.99.12" evidence="3 12"/>
<comment type="caution">
    <text evidence="13">The sequence shown here is derived from an EMBL/GenBank/DDBJ whole genome shotgun (WGS) entry which is preliminary data.</text>
</comment>
<keyword evidence="8" id="KW-0318">Glutathionylation</keyword>
<proteinExistence type="inferred from homology"/>
<keyword evidence="9 12" id="KW-0464">Manganese</keyword>
<dbReference type="PANTHER" id="PTHR21327:SF18">
    <property type="entry name" value="3,4-DIHYDROXY-2-BUTANONE 4-PHOSPHATE SYNTHASE"/>
    <property type="match status" value="1"/>
</dbReference>
<comment type="similarity">
    <text evidence="11 12">Belongs to the DHBP synthase family.</text>
</comment>
<keyword evidence="14" id="KW-1185">Reference proteome</keyword>
<keyword evidence="5 12" id="KW-0686">Riboflavin biosynthesis</keyword>
<sequence length="235" mass="25200">MAQSNGSHPTPTPSGTVVDGVRFDSIADAIADMRAGKFVVVVDDPGRENEGDLVIAAEALTEEKMAFMVRYTSGLICAPVLPSICDRLNLPLMVPAQEHTESHGTKYTVSVDAKAKTTTGISAHDRALTCTLLANPSTTPADFVRPGHLFPLRYQPGGVLARRGHTEASVDLAVLAGMQPAAAICELVLDNGKMMRRDDCAQFATEHGLKLITIDDLAVYIRAKLDKEGGEWMLK</sequence>
<protein>
    <recommendedName>
        <fullName evidence="4 12">3,4-dihydroxy-2-butanone 4-phosphate synthase</fullName>
        <shortName evidence="12">DHBP synthase</shortName>
        <ecNumber evidence="3 12">4.1.99.12</ecNumber>
    </recommendedName>
</protein>
<evidence type="ECO:0000256" key="4">
    <source>
        <dbReference type="ARBA" id="ARBA00018836"/>
    </source>
</evidence>
<keyword evidence="10 12" id="KW-0456">Lyase</keyword>
<dbReference type="FunFam" id="3.90.870.10:FF:000002">
    <property type="entry name" value="3,4-dihydroxy-2-butanone 4-phosphate synthase"/>
    <property type="match status" value="1"/>
</dbReference>
<evidence type="ECO:0000313" key="14">
    <source>
        <dbReference type="Proteomes" id="UP000193411"/>
    </source>
</evidence>
<dbReference type="Pfam" id="PF00926">
    <property type="entry name" value="DHBP_synthase"/>
    <property type="match status" value="1"/>
</dbReference>
<comment type="function">
    <text evidence="12">Catalyzes the conversion of D-ribulose 5-phosphate to formate and 3,4-dihydroxy-2-butanone 4-phosphate.</text>
</comment>
<comment type="cofactor">
    <cofactor evidence="12">
        <name>Mg(2+)</name>
        <dbReference type="ChEBI" id="CHEBI:18420"/>
    </cofactor>
    <cofactor evidence="12">
        <name>Mn(2+)</name>
        <dbReference type="ChEBI" id="CHEBI:29035"/>
    </cofactor>
    <text evidence="12">Binds 2 divalent metal cations per subunit. Magnesium or manganese.</text>
</comment>
<dbReference type="PANTHER" id="PTHR21327">
    <property type="entry name" value="GTP CYCLOHYDROLASE II-RELATED"/>
    <property type="match status" value="1"/>
</dbReference>
<dbReference type="Proteomes" id="UP000193411">
    <property type="component" value="Unassembled WGS sequence"/>
</dbReference>
<organism evidence="13 14">
    <name type="scientific">Catenaria anguillulae PL171</name>
    <dbReference type="NCBI Taxonomy" id="765915"/>
    <lineage>
        <taxon>Eukaryota</taxon>
        <taxon>Fungi</taxon>
        <taxon>Fungi incertae sedis</taxon>
        <taxon>Blastocladiomycota</taxon>
        <taxon>Blastocladiomycetes</taxon>
        <taxon>Blastocladiales</taxon>
        <taxon>Catenariaceae</taxon>
        <taxon>Catenaria</taxon>
    </lineage>
</organism>
<evidence type="ECO:0000256" key="12">
    <source>
        <dbReference type="RuleBase" id="RU003843"/>
    </source>
</evidence>
<dbReference type="GO" id="GO:0008686">
    <property type="term" value="F:3,4-dihydroxy-2-butanone-4-phosphate synthase activity"/>
    <property type="evidence" value="ECO:0007669"/>
    <property type="project" value="UniProtKB-EC"/>
</dbReference>
<dbReference type="InterPro" id="IPR000422">
    <property type="entry name" value="DHBP_synthase_RibB"/>
</dbReference>
<dbReference type="GO" id="GO:0046872">
    <property type="term" value="F:metal ion binding"/>
    <property type="evidence" value="ECO:0007669"/>
    <property type="project" value="UniProtKB-KW"/>
</dbReference>
<evidence type="ECO:0000313" key="13">
    <source>
        <dbReference type="EMBL" id="ORZ37969.1"/>
    </source>
</evidence>
<evidence type="ECO:0000256" key="9">
    <source>
        <dbReference type="ARBA" id="ARBA00023211"/>
    </source>
</evidence>
<evidence type="ECO:0000256" key="6">
    <source>
        <dbReference type="ARBA" id="ARBA00022723"/>
    </source>
</evidence>
<evidence type="ECO:0000256" key="3">
    <source>
        <dbReference type="ARBA" id="ARBA00012153"/>
    </source>
</evidence>
<dbReference type="GO" id="GO:0009231">
    <property type="term" value="P:riboflavin biosynthetic process"/>
    <property type="evidence" value="ECO:0007669"/>
    <property type="project" value="UniProtKB-UniPathway"/>
</dbReference>
<evidence type="ECO:0000256" key="8">
    <source>
        <dbReference type="ARBA" id="ARBA00023206"/>
    </source>
</evidence>
<dbReference type="GO" id="GO:0005829">
    <property type="term" value="C:cytosol"/>
    <property type="evidence" value="ECO:0007669"/>
    <property type="project" value="TreeGrafter"/>
</dbReference>
<keyword evidence="6 12" id="KW-0479">Metal-binding</keyword>
<name>A0A1Y2HTY4_9FUNG</name>
<evidence type="ECO:0000256" key="7">
    <source>
        <dbReference type="ARBA" id="ARBA00022842"/>
    </source>
</evidence>
<comment type="catalytic activity">
    <reaction evidence="12">
        <text>D-ribulose 5-phosphate = (2S)-2-hydroxy-3-oxobutyl phosphate + formate + H(+)</text>
        <dbReference type="Rhea" id="RHEA:18457"/>
        <dbReference type="ChEBI" id="CHEBI:15378"/>
        <dbReference type="ChEBI" id="CHEBI:15740"/>
        <dbReference type="ChEBI" id="CHEBI:58121"/>
        <dbReference type="ChEBI" id="CHEBI:58830"/>
        <dbReference type="EC" id="4.1.99.12"/>
    </reaction>
</comment>
<dbReference type="AlphaFoldDB" id="A0A1Y2HTY4"/>
<reference evidence="13 14" key="1">
    <citation type="submission" date="2016-07" db="EMBL/GenBank/DDBJ databases">
        <title>Pervasive Adenine N6-methylation of Active Genes in Fungi.</title>
        <authorList>
            <consortium name="DOE Joint Genome Institute"/>
            <person name="Mondo S.J."/>
            <person name="Dannebaum R.O."/>
            <person name="Kuo R.C."/>
            <person name="Labutti K."/>
            <person name="Haridas S."/>
            <person name="Kuo A."/>
            <person name="Salamov A."/>
            <person name="Ahrendt S.R."/>
            <person name="Lipzen A."/>
            <person name="Sullivan W."/>
            <person name="Andreopoulos W.B."/>
            <person name="Clum A."/>
            <person name="Lindquist E."/>
            <person name="Daum C."/>
            <person name="Ramamoorthy G.K."/>
            <person name="Gryganskyi A."/>
            <person name="Culley D."/>
            <person name="Magnuson J.K."/>
            <person name="James T.Y."/>
            <person name="O'Malley M.A."/>
            <person name="Stajich J.E."/>
            <person name="Spatafora J.W."/>
            <person name="Visel A."/>
            <person name="Grigoriev I.V."/>
        </authorList>
    </citation>
    <scope>NUCLEOTIDE SEQUENCE [LARGE SCALE GENOMIC DNA]</scope>
    <source>
        <strain evidence="13 14">PL171</strain>
    </source>
</reference>
<dbReference type="GO" id="GO:0005758">
    <property type="term" value="C:mitochondrial intermembrane space"/>
    <property type="evidence" value="ECO:0007669"/>
    <property type="project" value="TreeGrafter"/>
</dbReference>
<dbReference type="OrthoDB" id="60371at2759"/>
<dbReference type="EMBL" id="MCFL01000010">
    <property type="protein sequence ID" value="ORZ37969.1"/>
    <property type="molecule type" value="Genomic_DNA"/>
</dbReference>
<dbReference type="SUPFAM" id="SSF55821">
    <property type="entry name" value="YrdC/RibB"/>
    <property type="match status" value="1"/>
</dbReference>
<comment type="pathway">
    <text evidence="1 12">Cofactor biosynthesis; riboflavin biosynthesis; 2-hydroxy-3-oxobutyl phosphate from D-ribulose 5-phosphate: step 1/1.</text>
</comment>
<dbReference type="STRING" id="765915.A0A1Y2HTY4"/>
<evidence type="ECO:0000256" key="2">
    <source>
        <dbReference type="ARBA" id="ARBA00011738"/>
    </source>
</evidence>
<evidence type="ECO:0000256" key="11">
    <source>
        <dbReference type="ARBA" id="ARBA00060730"/>
    </source>
</evidence>
<evidence type="ECO:0000256" key="5">
    <source>
        <dbReference type="ARBA" id="ARBA00022619"/>
    </source>
</evidence>
<evidence type="ECO:0000256" key="1">
    <source>
        <dbReference type="ARBA" id="ARBA00004904"/>
    </source>
</evidence>
<comment type="subunit">
    <text evidence="2 12">Homodimer.</text>
</comment>
<evidence type="ECO:0000256" key="10">
    <source>
        <dbReference type="ARBA" id="ARBA00023239"/>
    </source>
</evidence>